<dbReference type="FunFam" id="3.90.1640.10:FF:000002">
    <property type="entry name" value="Cyclic-di-AMP phosphodiesterase"/>
    <property type="match status" value="1"/>
</dbReference>
<keyword evidence="3" id="KW-0812">Transmembrane</keyword>
<dbReference type="Pfam" id="PF01368">
    <property type="entry name" value="DHH"/>
    <property type="match status" value="1"/>
</dbReference>
<name>A0A5D8Q8L2_9THEO</name>
<comment type="similarity">
    <text evidence="1">Belongs to the GdpP/PdeA phosphodiesterase family.</text>
</comment>
<dbReference type="RefSeq" id="WP_149546136.1">
    <property type="nucleotide sequence ID" value="NZ_VTPS01000022.1"/>
</dbReference>
<dbReference type="SUPFAM" id="SSF64182">
    <property type="entry name" value="DHH phosphoesterases"/>
    <property type="match status" value="1"/>
</dbReference>
<evidence type="ECO:0000256" key="3">
    <source>
        <dbReference type="SAM" id="Phobius"/>
    </source>
</evidence>
<sequence length="646" mass="73456">MKNRFLGFLRALLRWQSLFTLVVLGVLTYFNVTVGIVGLAVYLTLLFALSPVKPKDKPLLNIPAVENIALPKETEHQKAFIEVPMPVMILRGGKTVWKNEETMSVFGDDYKEVLNKYDSGKNSLIEHKGRYYQVSESTRNTRKGTQTILYFNDVTELYEYKGRYEFSKPVICLIQVDNYDEVMNSTEDIRRPVLAAEIDKRLSRFTADIRGCLRKYSNDKYILIFENGFLKLLEEKKFTVLDDIRDINEGNKIPVTLSMGIGADGENPQVLLEYASNAMDLALGRGGDQAVVKRSEKIFFYGGKTQTVEKRTRVKVRVISHALRELIQESSRVFIMGHTYPDFDCLGASMGMYRAGKELDKDTRIVWENSNSSLKELMEKIMQDEEYRDVFTAGDECLQLIDERSLLIVVDAGRPGYLMRPELLEKTPRIVVIDHHRKTRDAIANTVLSYIETYASSTSEMVTEILQYIKDRINLKPIEAVALLTGINLDTKNFTYKTGVRTFDAAAYLRLKGADTMEVRQYFQDELVDFTRKAEIIRKAEIWPHRVAVAVCPSDVENRVILTAQVADELLNIKGVDASFVLCDTGEQIIISGRSLGEINVQVILEELGGGGHYTEAGAQVYGRTVDEVKTELKRIIEEKLEEVEE</sequence>
<reference evidence="5 6" key="1">
    <citation type="submission" date="2019-08" db="EMBL/GenBank/DDBJ databases">
        <title>Calorimonas adulescens gen. nov., sp. nov., an anaerobic thermophilic bacterium from Sakhalin hot spring.</title>
        <authorList>
            <person name="Khomyakova M.A."/>
            <person name="Merkel A.Y."/>
            <person name="Novikov A."/>
            <person name="Bonch-Osmolovskaya E.A."/>
            <person name="Slobodkin A.I."/>
        </authorList>
    </citation>
    <scope>NUCLEOTIDE SEQUENCE [LARGE SCALE GENOMIC DNA]</scope>
    <source>
        <strain evidence="5 6">A05MB</strain>
    </source>
</reference>
<keyword evidence="2" id="KW-0464">Manganese</keyword>
<feature type="binding site" evidence="2">
    <location>
        <position position="411"/>
    </location>
    <ligand>
        <name>Mn(2+)</name>
        <dbReference type="ChEBI" id="CHEBI:29035"/>
        <label>2</label>
    </ligand>
</feature>
<dbReference type="PROSITE" id="PS50887">
    <property type="entry name" value="GGDEF"/>
    <property type="match status" value="1"/>
</dbReference>
<gene>
    <name evidence="5" type="ORF">FWJ32_11660</name>
</gene>
<comment type="catalytic activity">
    <reaction evidence="1">
        <text>3',3'-c-di-AMP + H2O = 5'-O-phosphonoadenylyl-(3'-&gt;5')-adenosine + H(+)</text>
        <dbReference type="Rhea" id="RHEA:54420"/>
        <dbReference type="ChEBI" id="CHEBI:15377"/>
        <dbReference type="ChEBI" id="CHEBI:15378"/>
        <dbReference type="ChEBI" id="CHEBI:71500"/>
        <dbReference type="ChEBI" id="CHEBI:138171"/>
    </reaction>
</comment>
<evidence type="ECO:0000256" key="2">
    <source>
        <dbReference type="PIRSR" id="PIRSR026583-50"/>
    </source>
</evidence>
<comment type="subcellular location">
    <subcellularLocation>
        <location evidence="1">Cell membrane</location>
    </subcellularLocation>
</comment>
<dbReference type="GO" id="GO:0046872">
    <property type="term" value="F:metal ion binding"/>
    <property type="evidence" value="ECO:0007669"/>
    <property type="project" value="UniProtKB-KW"/>
</dbReference>
<keyword evidence="1 3" id="KW-0472">Membrane</keyword>
<dbReference type="Gene3D" id="3.90.1640.10">
    <property type="entry name" value="inorganic pyrophosphatase (n-terminal core)"/>
    <property type="match status" value="1"/>
</dbReference>
<dbReference type="InterPro" id="IPR051319">
    <property type="entry name" value="Oligoribo/pAp-PDE_c-di-AMP_PDE"/>
</dbReference>
<dbReference type="AlphaFoldDB" id="A0A5D8Q8L2"/>
<organism evidence="5 6">
    <name type="scientific">Calorimonas adulescens</name>
    <dbReference type="NCBI Taxonomy" id="2606906"/>
    <lineage>
        <taxon>Bacteria</taxon>
        <taxon>Bacillati</taxon>
        <taxon>Bacillota</taxon>
        <taxon>Clostridia</taxon>
        <taxon>Thermoanaerobacterales</taxon>
        <taxon>Thermoanaerobacteraceae</taxon>
        <taxon>Calorimonas</taxon>
    </lineage>
</organism>
<dbReference type="Proteomes" id="UP000322976">
    <property type="component" value="Unassembled WGS sequence"/>
</dbReference>
<evidence type="ECO:0000313" key="5">
    <source>
        <dbReference type="EMBL" id="TZE80851.1"/>
    </source>
</evidence>
<feature type="transmembrane region" description="Helical" evidence="3">
    <location>
        <begin position="21"/>
        <end position="49"/>
    </location>
</feature>
<dbReference type="GO" id="GO:0016787">
    <property type="term" value="F:hydrolase activity"/>
    <property type="evidence" value="ECO:0007669"/>
    <property type="project" value="UniProtKB-UniRule"/>
</dbReference>
<dbReference type="InterPro" id="IPR001667">
    <property type="entry name" value="DDH_dom"/>
</dbReference>
<dbReference type="PIRSF" id="PIRSF026583">
    <property type="entry name" value="YybT"/>
    <property type="match status" value="1"/>
</dbReference>
<dbReference type="InterPro" id="IPR014528">
    <property type="entry name" value="GdpP/PdeA"/>
</dbReference>
<dbReference type="InterPro" id="IPR003156">
    <property type="entry name" value="DHHA1_dom"/>
</dbReference>
<dbReference type="Gene3D" id="3.10.310.30">
    <property type="match status" value="1"/>
</dbReference>
<dbReference type="InterPro" id="IPR000160">
    <property type="entry name" value="GGDEF_dom"/>
</dbReference>
<feature type="binding site" evidence="2">
    <location>
        <position position="411"/>
    </location>
    <ligand>
        <name>Mn(2+)</name>
        <dbReference type="ChEBI" id="CHEBI:29035"/>
        <label>1</label>
    </ligand>
</feature>
<feature type="binding site" evidence="2">
    <location>
        <position position="338"/>
    </location>
    <ligand>
        <name>Mn(2+)</name>
        <dbReference type="ChEBI" id="CHEBI:29035"/>
        <label>1</label>
    </ligand>
</feature>
<accession>A0A5D8Q8L2</accession>
<comment type="caution">
    <text evidence="5">The sequence shown here is derived from an EMBL/GenBank/DDBJ whole genome shotgun (WGS) entry which is preliminary data.</text>
</comment>
<dbReference type="GO" id="GO:0003676">
    <property type="term" value="F:nucleic acid binding"/>
    <property type="evidence" value="ECO:0007669"/>
    <property type="project" value="UniProtKB-UniRule"/>
</dbReference>
<dbReference type="Pfam" id="PF24898">
    <property type="entry name" value="GGDEF_GdpP"/>
    <property type="match status" value="1"/>
</dbReference>
<keyword evidence="1" id="KW-0378">Hydrolase</keyword>
<dbReference type="Pfam" id="PF02272">
    <property type="entry name" value="DHHA1"/>
    <property type="match status" value="1"/>
</dbReference>
<comment type="function">
    <text evidence="1">Has phosphodiesterase (PDE) activity against cyclic-di-AMP (c-di-AMP).</text>
</comment>
<proteinExistence type="inferred from homology"/>
<dbReference type="GO" id="GO:0005886">
    <property type="term" value="C:plasma membrane"/>
    <property type="evidence" value="ECO:0007669"/>
    <property type="project" value="UniProtKB-SubCell"/>
</dbReference>
<keyword evidence="3" id="KW-1133">Transmembrane helix</keyword>
<evidence type="ECO:0000256" key="1">
    <source>
        <dbReference type="PIRNR" id="PIRNR026583"/>
    </source>
</evidence>
<keyword evidence="2" id="KW-0479">Metal-binding</keyword>
<keyword evidence="6" id="KW-1185">Reference proteome</keyword>
<dbReference type="InterPro" id="IPR038763">
    <property type="entry name" value="DHH_sf"/>
</dbReference>
<evidence type="ECO:0000313" key="6">
    <source>
        <dbReference type="Proteomes" id="UP000322976"/>
    </source>
</evidence>
<evidence type="ECO:0000259" key="4">
    <source>
        <dbReference type="PROSITE" id="PS50887"/>
    </source>
</evidence>
<dbReference type="EMBL" id="VTPS01000022">
    <property type="protein sequence ID" value="TZE80851.1"/>
    <property type="molecule type" value="Genomic_DNA"/>
</dbReference>
<keyword evidence="1" id="KW-1003">Cell membrane</keyword>
<feature type="binding site" evidence="2">
    <location>
        <position position="435"/>
    </location>
    <ligand>
        <name>Mn(2+)</name>
        <dbReference type="ChEBI" id="CHEBI:29035"/>
        <label>2</label>
    </ligand>
</feature>
<dbReference type="PANTHER" id="PTHR47618">
    <property type="entry name" value="BIFUNCTIONAL OLIGORIBONUCLEASE AND PAP PHOSPHATASE NRNA"/>
    <property type="match status" value="1"/>
</dbReference>
<feature type="binding site" evidence="2">
    <location>
        <position position="490"/>
    </location>
    <ligand>
        <name>Mn(2+)</name>
        <dbReference type="ChEBI" id="CHEBI:29035"/>
        <label>2</label>
    </ligand>
</feature>
<dbReference type="PANTHER" id="PTHR47618:SF2">
    <property type="entry name" value="CYCLIC-DI-AMP PHOSPHODIESTERASE GDPP"/>
    <property type="match status" value="1"/>
</dbReference>
<feature type="domain" description="GGDEF" evidence="4">
    <location>
        <begin position="167"/>
        <end position="295"/>
    </location>
</feature>
<feature type="binding site" evidence="2">
    <location>
        <position position="342"/>
    </location>
    <ligand>
        <name>Mn(2+)</name>
        <dbReference type="ChEBI" id="CHEBI:29035"/>
        <label>1</label>
    </ligand>
</feature>
<dbReference type="SMART" id="SM00267">
    <property type="entry name" value="GGDEF"/>
    <property type="match status" value="1"/>
</dbReference>
<feature type="binding site" evidence="2">
    <location>
        <position position="344"/>
    </location>
    <ligand>
        <name>Mn(2+)</name>
        <dbReference type="ChEBI" id="CHEBI:29035"/>
        <label>2</label>
    </ligand>
</feature>
<dbReference type="GO" id="GO:0106409">
    <property type="term" value="F:cyclic-di-AMP phosphodiesterase activity"/>
    <property type="evidence" value="ECO:0007669"/>
    <property type="project" value="RHEA"/>
</dbReference>
<comment type="cofactor">
    <cofactor evidence="2">
        <name>Mn(2+)</name>
        <dbReference type="ChEBI" id="CHEBI:29035"/>
    </cofactor>
    <text evidence="2">For phosphodiesterase activity, probably binds 2 Mn(2+) per subunit.</text>
</comment>
<dbReference type="EC" id="3.1.4.-" evidence="1"/>
<protein>
    <recommendedName>
        <fullName evidence="1">Cyclic-di-AMP phosphodiesterase</fullName>
        <ecNumber evidence="1">3.1.4.-</ecNumber>
    </recommendedName>
</protein>